<evidence type="ECO:0000259" key="2">
    <source>
        <dbReference type="PROSITE" id="PS50076"/>
    </source>
</evidence>
<feature type="domain" description="J" evidence="2">
    <location>
        <begin position="12"/>
        <end position="80"/>
    </location>
</feature>
<evidence type="ECO:0000313" key="3">
    <source>
        <dbReference type="EMBL" id="GAA2066972.1"/>
    </source>
</evidence>
<dbReference type="InterPro" id="IPR050817">
    <property type="entry name" value="DjlA_DnaK_co-chaperone"/>
</dbReference>
<dbReference type="Proteomes" id="UP001500751">
    <property type="component" value="Unassembled WGS sequence"/>
</dbReference>
<dbReference type="RefSeq" id="WP_344672239.1">
    <property type="nucleotide sequence ID" value="NZ_BAAAQN010000117.1"/>
</dbReference>
<reference evidence="4" key="1">
    <citation type="journal article" date="2019" name="Int. J. Syst. Evol. Microbiol.">
        <title>The Global Catalogue of Microorganisms (GCM) 10K type strain sequencing project: providing services to taxonomists for standard genome sequencing and annotation.</title>
        <authorList>
            <consortium name="The Broad Institute Genomics Platform"/>
            <consortium name="The Broad Institute Genome Sequencing Center for Infectious Disease"/>
            <person name="Wu L."/>
            <person name="Ma J."/>
        </authorList>
    </citation>
    <scope>NUCLEOTIDE SEQUENCE [LARGE SCALE GENOMIC DNA]</scope>
    <source>
        <strain evidence="4">JCM 16014</strain>
    </source>
</reference>
<feature type="compositionally biased region" description="Basic and acidic residues" evidence="1">
    <location>
        <begin position="69"/>
        <end position="80"/>
    </location>
</feature>
<proteinExistence type="predicted"/>
<dbReference type="InterPro" id="IPR036869">
    <property type="entry name" value="J_dom_sf"/>
</dbReference>
<dbReference type="EMBL" id="BAAAQN010000117">
    <property type="protein sequence ID" value="GAA2066972.1"/>
    <property type="molecule type" value="Genomic_DNA"/>
</dbReference>
<feature type="compositionally biased region" description="Basic and acidic residues" evidence="1">
    <location>
        <begin position="123"/>
        <end position="132"/>
    </location>
</feature>
<dbReference type="CDD" id="cd06257">
    <property type="entry name" value="DnaJ"/>
    <property type="match status" value="1"/>
</dbReference>
<accession>A0ABP5H840</accession>
<organism evidence="3 4">
    <name type="scientific">Catenulispora yoronensis</name>
    <dbReference type="NCBI Taxonomy" id="450799"/>
    <lineage>
        <taxon>Bacteria</taxon>
        <taxon>Bacillati</taxon>
        <taxon>Actinomycetota</taxon>
        <taxon>Actinomycetes</taxon>
        <taxon>Catenulisporales</taxon>
        <taxon>Catenulisporaceae</taxon>
        <taxon>Catenulispora</taxon>
    </lineage>
</organism>
<evidence type="ECO:0000256" key="1">
    <source>
        <dbReference type="SAM" id="MobiDB-lite"/>
    </source>
</evidence>
<dbReference type="SUPFAM" id="SSF46565">
    <property type="entry name" value="Chaperone J-domain"/>
    <property type="match status" value="1"/>
</dbReference>
<evidence type="ECO:0000313" key="4">
    <source>
        <dbReference type="Proteomes" id="UP001500751"/>
    </source>
</evidence>
<feature type="region of interest" description="Disordered" evidence="1">
    <location>
        <begin position="1"/>
        <end position="21"/>
    </location>
</feature>
<feature type="region of interest" description="Disordered" evidence="1">
    <location>
        <begin position="69"/>
        <end position="132"/>
    </location>
</feature>
<comment type="caution">
    <text evidence="3">The sequence shown here is derived from an EMBL/GenBank/DDBJ whole genome shotgun (WGS) entry which is preliminary data.</text>
</comment>
<sequence>MTQPHPHPGGPDLYATLGIDPDATAGQVTRAFRARVRRLHPDTTHDAGTGSSGSADLDALLAAWHVLHDPARRAAYDRSRTPTRPKPTATPPPPAAGGPPGTAPPADRPGTGALLWIGPTVWTEHHQPRADP</sequence>
<dbReference type="PANTHER" id="PTHR24074">
    <property type="entry name" value="CO-CHAPERONE PROTEIN DJLA"/>
    <property type="match status" value="1"/>
</dbReference>
<gene>
    <name evidence="3" type="ORF">GCM10009839_93480</name>
</gene>
<dbReference type="PRINTS" id="PR00625">
    <property type="entry name" value="JDOMAIN"/>
</dbReference>
<keyword evidence="4" id="KW-1185">Reference proteome</keyword>
<dbReference type="Gene3D" id="1.10.287.110">
    <property type="entry name" value="DnaJ domain"/>
    <property type="match status" value="1"/>
</dbReference>
<feature type="compositionally biased region" description="Pro residues" evidence="1">
    <location>
        <begin position="84"/>
        <end position="107"/>
    </location>
</feature>
<name>A0ABP5H840_9ACTN</name>
<dbReference type="SMART" id="SM00271">
    <property type="entry name" value="DnaJ"/>
    <property type="match status" value="1"/>
</dbReference>
<dbReference type="PROSITE" id="PS50076">
    <property type="entry name" value="DNAJ_2"/>
    <property type="match status" value="1"/>
</dbReference>
<dbReference type="Pfam" id="PF00226">
    <property type="entry name" value="DnaJ"/>
    <property type="match status" value="1"/>
</dbReference>
<protein>
    <recommendedName>
        <fullName evidence="2">J domain-containing protein</fullName>
    </recommendedName>
</protein>
<dbReference type="InterPro" id="IPR001623">
    <property type="entry name" value="DnaJ_domain"/>
</dbReference>